<dbReference type="EMBL" id="JAEAOA010001115">
    <property type="protein sequence ID" value="KAK3576533.1"/>
    <property type="molecule type" value="Genomic_DNA"/>
</dbReference>
<feature type="domain" description="26S proteasome non-ATPase regulatory subunit 1/RPN2 N-terminal" evidence="8">
    <location>
        <begin position="35"/>
        <end position="305"/>
    </location>
</feature>
<reference evidence="9" key="1">
    <citation type="journal article" date="2021" name="Genome Biol. Evol.">
        <title>A High-Quality Reference Genome for a Parasitic Bivalve with Doubly Uniparental Inheritance (Bivalvia: Unionida).</title>
        <authorList>
            <person name="Smith C.H."/>
        </authorList>
    </citation>
    <scope>NUCLEOTIDE SEQUENCE</scope>
    <source>
        <strain evidence="9">CHS0354</strain>
    </source>
</reference>
<keyword evidence="4" id="KW-0647">Proteasome</keyword>
<feature type="compositionally biased region" description="Low complexity" evidence="5">
    <location>
        <begin position="336"/>
        <end position="350"/>
    </location>
</feature>
<evidence type="ECO:0000256" key="4">
    <source>
        <dbReference type="ARBA" id="ARBA00022942"/>
    </source>
</evidence>
<dbReference type="Proteomes" id="UP001195483">
    <property type="component" value="Unassembled WGS sequence"/>
</dbReference>
<dbReference type="AlphaFoldDB" id="A0AAE0RMZ7"/>
<evidence type="ECO:0000259" key="7">
    <source>
        <dbReference type="Pfam" id="PF18004"/>
    </source>
</evidence>
<evidence type="ECO:0000259" key="8">
    <source>
        <dbReference type="Pfam" id="PF21505"/>
    </source>
</evidence>
<feature type="compositionally biased region" description="Basic and acidic residues" evidence="5">
    <location>
        <begin position="312"/>
        <end position="332"/>
    </location>
</feature>
<feature type="non-terminal residue" evidence="9">
    <location>
        <position position="1"/>
    </location>
</feature>
<dbReference type="PANTHER" id="PTHR10943">
    <property type="entry name" value="26S PROTEASOME NON-ATPASE REGULATORY SUBUNIT"/>
    <property type="match status" value="1"/>
</dbReference>
<comment type="caution">
    <text evidence="9">The sequence shown here is derived from an EMBL/GenBank/DDBJ whole genome shotgun (WGS) entry which is preliminary data.</text>
</comment>
<feature type="region of interest" description="Disordered" evidence="5">
    <location>
        <begin position="913"/>
        <end position="955"/>
    </location>
</feature>
<dbReference type="PANTHER" id="PTHR10943:SF2">
    <property type="entry name" value="26S PROTEASOME NON-ATPASE REGULATORY SUBUNIT 1"/>
    <property type="match status" value="1"/>
</dbReference>
<feature type="chain" id="PRO_5042180043" description="26S proteasome non-ATPase regulatory subunit 1" evidence="6">
    <location>
        <begin position="18"/>
        <end position="1027"/>
    </location>
</feature>
<feature type="signal peptide" evidence="6">
    <location>
        <begin position="1"/>
        <end position="17"/>
    </location>
</feature>
<dbReference type="InterPro" id="IPR040623">
    <property type="entry name" value="RPN2_C"/>
</dbReference>
<reference evidence="9" key="3">
    <citation type="submission" date="2023-05" db="EMBL/GenBank/DDBJ databases">
        <authorList>
            <person name="Smith C.H."/>
        </authorList>
    </citation>
    <scope>NUCLEOTIDE SEQUENCE</scope>
    <source>
        <strain evidence="9">CHS0354</strain>
        <tissue evidence="9">Mantle</tissue>
    </source>
</reference>
<dbReference type="Gene3D" id="1.25.10.10">
    <property type="entry name" value="Leucine-rich Repeat Variant"/>
    <property type="match status" value="1"/>
</dbReference>
<feature type="compositionally biased region" description="Acidic residues" evidence="5">
    <location>
        <begin position="1011"/>
        <end position="1027"/>
    </location>
</feature>
<gene>
    <name evidence="9" type="ORF">CHS0354_018040</name>
</gene>
<feature type="region of interest" description="Disordered" evidence="5">
    <location>
        <begin position="312"/>
        <end position="361"/>
    </location>
</feature>
<keyword evidence="10" id="KW-1185">Reference proteome</keyword>
<dbReference type="GO" id="GO:0030234">
    <property type="term" value="F:enzyme regulator activity"/>
    <property type="evidence" value="ECO:0007669"/>
    <property type="project" value="InterPro"/>
</dbReference>
<evidence type="ECO:0000256" key="6">
    <source>
        <dbReference type="SAM" id="SignalP"/>
    </source>
</evidence>
<dbReference type="GO" id="GO:0034515">
    <property type="term" value="C:proteasome storage granule"/>
    <property type="evidence" value="ECO:0007669"/>
    <property type="project" value="TreeGrafter"/>
</dbReference>
<evidence type="ECO:0000256" key="3">
    <source>
        <dbReference type="ARBA" id="ARBA00022737"/>
    </source>
</evidence>
<evidence type="ECO:0000256" key="1">
    <source>
        <dbReference type="ARBA" id="ARBA00006308"/>
    </source>
</evidence>
<dbReference type="Pfam" id="PF21505">
    <property type="entry name" value="RPN2_N"/>
    <property type="match status" value="1"/>
</dbReference>
<dbReference type="Pfam" id="PF01851">
    <property type="entry name" value="PC_rep"/>
    <property type="match status" value="4"/>
</dbReference>
<dbReference type="SUPFAM" id="SSF48371">
    <property type="entry name" value="ARM repeat"/>
    <property type="match status" value="1"/>
</dbReference>
<dbReference type="InterPro" id="IPR016024">
    <property type="entry name" value="ARM-type_fold"/>
</dbReference>
<protein>
    <recommendedName>
        <fullName evidence="2">26S proteasome non-ATPase regulatory subunit 1</fullName>
    </recommendedName>
</protein>
<dbReference type="GO" id="GO:0043161">
    <property type="term" value="P:proteasome-mediated ubiquitin-dependent protein catabolic process"/>
    <property type="evidence" value="ECO:0007669"/>
    <property type="project" value="TreeGrafter"/>
</dbReference>
<sequence length="1027" mass="114441">NGFHRLALVSIIELVWNICTYKYCGRLRISKMNITSAAGVLALLDEQESQLKVFALDKLNKIVDVFWAEISEAIDKIEVLYEDGGFKNKELAALVASKVYYHLGAFEESLTYALGAGSLFNVNDTSEYVETTIAKCIDHYTKLRVSNAESSEEDQKPIDLRLEAIVNRMFQRCFDDRQYKQAVGIALETRRIDIFERAILASDDVPVMLTYGLKVCMSLIQHRQFRNTVLRVLTKLYMGLATPDYINVCQCYIFLDDPQSVSDILEKLITGDKNSVLMAYQIAFDLYESATQQFLLRVRSALKATAPVPISMEKKEKTATQETKDDAKKEAENSGSSSMDTDESTASTSETAKETKKELTEEEKILQDKLTKLVTILGGETTIDLHLQFLIRNNKTDLLILKNTKDAVRNSICHSATVIANSFMHFGTTSDQFLRDNLEWLARATNWAKFTATASLGVIHKGHEKEALNLMSTYLPKDQSPGSAYSEGGGLFALGLIHANHGGEITDYLLNQLKEAQSEMVRHGGCLGLGLAAMGTARQDIYEQLKFNLYQDDAITGEAAGLAMGLVMLGTKSATAVEDMVAYAQETQHEKILRGLAMGIALIMYGRLEEADALIESLSRDKDPILRWSGMYTIAMAYCGSGNNQAIRRLLHIAVSDVNDDVRRVAVTSLGFLLFRTPEQCPSVVSLLSESYNPHVRFGAAMALGIACAGTGLKDAITLLEPMTNDPVNYVRQGALIASSLILIQQNEATCPKVTHFRQLYSKVINDKHDDIMAKFGAILAQGILDAGGRNVTISLQSHTGHTNMEGVVGMLVFCQFWFWYPLTHFLSLSFTPTCLIGLNHDLKMPKLEFRSGAKPSTFAYPPNLEEKKDKTKEKVETAVLSITAKQKKKEADKKEKEEKMEVDIKADDITDKEDAKKKKEEKKTEEPKSKDGEKEEKSEEAKEPEPNFQMLANPARVMRSQLKVLAMPEGSRYVPMKDISNGGLIMLRDVKPDEKEEIVEPVAAGGPKIEEEEEPEPPEPFEWTED</sequence>
<evidence type="ECO:0000313" key="10">
    <source>
        <dbReference type="Proteomes" id="UP001195483"/>
    </source>
</evidence>
<dbReference type="InterPro" id="IPR011989">
    <property type="entry name" value="ARM-like"/>
</dbReference>
<proteinExistence type="inferred from homology"/>
<dbReference type="FunFam" id="1.25.10.10:FF:000017">
    <property type="entry name" value="26S proteasome non-ATPase regulatory subunit 1"/>
    <property type="match status" value="1"/>
</dbReference>
<dbReference type="InterPro" id="IPR002015">
    <property type="entry name" value="Proteasome/cyclosome_rpt"/>
</dbReference>
<dbReference type="InterPro" id="IPR016642">
    <property type="entry name" value="26S_Psome_Rpn2"/>
</dbReference>
<organism evidence="9 10">
    <name type="scientific">Potamilus streckersoni</name>
    <dbReference type="NCBI Taxonomy" id="2493646"/>
    <lineage>
        <taxon>Eukaryota</taxon>
        <taxon>Metazoa</taxon>
        <taxon>Spiralia</taxon>
        <taxon>Lophotrochozoa</taxon>
        <taxon>Mollusca</taxon>
        <taxon>Bivalvia</taxon>
        <taxon>Autobranchia</taxon>
        <taxon>Heteroconchia</taxon>
        <taxon>Palaeoheterodonta</taxon>
        <taxon>Unionida</taxon>
        <taxon>Unionoidea</taxon>
        <taxon>Unionidae</taxon>
        <taxon>Ambleminae</taxon>
        <taxon>Lampsilini</taxon>
        <taxon>Potamilus</taxon>
    </lineage>
</organism>
<evidence type="ECO:0000256" key="5">
    <source>
        <dbReference type="SAM" id="MobiDB-lite"/>
    </source>
</evidence>
<feature type="domain" description="26S proteasome regulatory subunit RPN2 C-terminal" evidence="7">
    <location>
        <begin position="834"/>
        <end position="1000"/>
    </location>
</feature>
<dbReference type="Pfam" id="PF18004">
    <property type="entry name" value="RPN2_C"/>
    <property type="match status" value="1"/>
</dbReference>
<feature type="compositionally biased region" description="Basic and acidic residues" evidence="5">
    <location>
        <begin position="351"/>
        <end position="361"/>
    </location>
</feature>
<dbReference type="GO" id="GO:0005634">
    <property type="term" value="C:nucleus"/>
    <property type="evidence" value="ECO:0007669"/>
    <property type="project" value="TreeGrafter"/>
</dbReference>
<feature type="region of interest" description="Disordered" evidence="5">
    <location>
        <begin position="1001"/>
        <end position="1027"/>
    </location>
</feature>
<comment type="similarity">
    <text evidence="1">Belongs to the proteasome subunit S1 family.</text>
</comment>
<keyword evidence="6" id="KW-0732">Signal</keyword>
<accession>A0AAE0RMZ7</accession>
<evidence type="ECO:0000313" key="9">
    <source>
        <dbReference type="EMBL" id="KAK3576533.1"/>
    </source>
</evidence>
<dbReference type="PIRSF" id="PIRSF015947">
    <property type="entry name" value="26S_Psome_Rpn2"/>
    <property type="match status" value="1"/>
</dbReference>
<name>A0AAE0RMZ7_9BIVA</name>
<dbReference type="GO" id="GO:0042176">
    <property type="term" value="P:regulation of protein catabolic process"/>
    <property type="evidence" value="ECO:0007669"/>
    <property type="project" value="InterPro"/>
</dbReference>
<feature type="compositionally biased region" description="Basic and acidic residues" evidence="5">
    <location>
        <begin position="913"/>
        <end position="946"/>
    </location>
</feature>
<evidence type="ECO:0000256" key="2">
    <source>
        <dbReference type="ARBA" id="ARBA00014929"/>
    </source>
</evidence>
<dbReference type="GO" id="GO:0008540">
    <property type="term" value="C:proteasome regulatory particle, base subcomplex"/>
    <property type="evidence" value="ECO:0007669"/>
    <property type="project" value="TreeGrafter"/>
</dbReference>
<reference evidence="9" key="2">
    <citation type="journal article" date="2021" name="Genome Biol. Evol.">
        <title>Developing a high-quality reference genome for a parasitic bivalve with doubly uniparental inheritance (Bivalvia: Unionida).</title>
        <authorList>
            <person name="Smith C.H."/>
        </authorList>
    </citation>
    <scope>NUCLEOTIDE SEQUENCE</scope>
    <source>
        <strain evidence="9">CHS0354</strain>
        <tissue evidence="9">Mantle</tissue>
    </source>
</reference>
<dbReference type="InterPro" id="IPR048570">
    <property type="entry name" value="PSMD1_RPN2_N"/>
</dbReference>
<dbReference type="Pfam" id="PF13646">
    <property type="entry name" value="HEAT_2"/>
    <property type="match status" value="1"/>
</dbReference>
<keyword evidence="3" id="KW-0677">Repeat</keyword>